<comment type="caution">
    <text evidence="1">The sequence shown here is derived from an EMBL/GenBank/DDBJ whole genome shotgun (WGS) entry which is preliminary data.</text>
</comment>
<dbReference type="Proteomes" id="UP000525078">
    <property type="component" value="Unassembled WGS sequence"/>
</dbReference>
<evidence type="ECO:0000313" key="2">
    <source>
        <dbReference type="Proteomes" id="UP000525078"/>
    </source>
</evidence>
<name>A0A7J6FJU6_CANSA</name>
<proteinExistence type="predicted"/>
<protein>
    <submittedName>
        <fullName evidence="1">Uncharacterized protein</fullName>
    </submittedName>
</protein>
<gene>
    <name evidence="1" type="ORF">F8388_007300</name>
</gene>
<dbReference type="EMBL" id="JAATIP010000119">
    <property type="protein sequence ID" value="KAF4370159.1"/>
    <property type="molecule type" value="Genomic_DNA"/>
</dbReference>
<reference evidence="1 2" key="1">
    <citation type="journal article" date="2020" name="bioRxiv">
        <title>Sequence and annotation of 42 cannabis genomes reveals extensive copy number variation in cannabinoid synthesis and pathogen resistance genes.</title>
        <authorList>
            <person name="Mckernan K.J."/>
            <person name="Helbert Y."/>
            <person name="Kane L.T."/>
            <person name="Ebling H."/>
            <person name="Zhang L."/>
            <person name="Liu B."/>
            <person name="Eaton Z."/>
            <person name="Mclaughlin S."/>
            <person name="Kingan S."/>
            <person name="Baybayan P."/>
            <person name="Concepcion G."/>
            <person name="Jordan M."/>
            <person name="Riva A."/>
            <person name="Barbazuk W."/>
            <person name="Harkins T."/>
        </authorList>
    </citation>
    <scope>NUCLEOTIDE SEQUENCE [LARGE SCALE GENOMIC DNA]</scope>
    <source>
        <strain evidence="2">cv. Jamaican Lion 4</strain>
        <tissue evidence="1">Leaf</tissue>
    </source>
</reference>
<organism evidence="1 2">
    <name type="scientific">Cannabis sativa</name>
    <name type="common">Hemp</name>
    <name type="synonym">Marijuana</name>
    <dbReference type="NCBI Taxonomy" id="3483"/>
    <lineage>
        <taxon>Eukaryota</taxon>
        <taxon>Viridiplantae</taxon>
        <taxon>Streptophyta</taxon>
        <taxon>Embryophyta</taxon>
        <taxon>Tracheophyta</taxon>
        <taxon>Spermatophyta</taxon>
        <taxon>Magnoliopsida</taxon>
        <taxon>eudicotyledons</taxon>
        <taxon>Gunneridae</taxon>
        <taxon>Pentapetalae</taxon>
        <taxon>rosids</taxon>
        <taxon>fabids</taxon>
        <taxon>Rosales</taxon>
        <taxon>Cannabaceae</taxon>
        <taxon>Cannabis</taxon>
    </lineage>
</organism>
<evidence type="ECO:0000313" key="1">
    <source>
        <dbReference type="EMBL" id="KAF4370159.1"/>
    </source>
</evidence>
<sequence>MVENEKFSVLERPLTKSFEAVEKLLNWNKDGIGRLKVWLDKTTGGVCLSVASKGLSITRIDDRRYWKYIPTEESR</sequence>
<dbReference type="PANTHER" id="PTHR31960">
    <property type="entry name" value="F-BOX PROTEIN PP2-A15"/>
    <property type="match status" value="1"/>
</dbReference>
<dbReference type="PANTHER" id="PTHR31960:SF22">
    <property type="entry name" value="F-BOX PROTEIN PP2-A12"/>
    <property type="match status" value="1"/>
</dbReference>
<dbReference type="AlphaFoldDB" id="A0A7J6FJU6"/>
<accession>A0A7J6FJU6</accession>